<dbReference type="InterPro" id="IPR018656">
    <property type="entry name" value="DUF2087"/>
</dbReference>
<reference evidence="2 3" key="1">
    <citation type="journal article" date="2023" name="Int. J. Syst. Evol. Microbiol.">
        <title>Arthrobacter vasquezii sp. nov., isolated from a soil sample from Union Glacier, Antarctica.</title>
        <authorList>
            <person name="Valenzuela-Ibaceta F."/>
            <person name="Carrasco V."/>
            <person name="Lagos-Moraga S."/>
            <person name="Dietz-Vargas C."/>
            <person name="Navarro C.A."/>
            <person name="Perez-Donoso J.M."/>
        </authorList>
    </citation>
    <scope>NUCLEOTIDE SEQUENCE [LARGE SCALE GENOMIC DNA]</scope>
    <source>
        <strain evidence="2 3">EH-1B-1</strain>
    </source>
</reference>
<comment type="caution">
    <text evidence="2">The sequence shown here is derived from an EMBL/GenBank/DDBJ whole genome shotgun (WGS) entry which is preliminary data.</text>
</comment>
<keyword evidence="3" id="KW-1185">Reference proteome</keyword>
<evidence type="ECO:0000313" key="3">
    <source>
        <dbReference type="Proteomes" id="UP001220456"/>
    </source>
</evidence>
<sequence length="154" mass="16969">MTVSWQKVFSTLASEPLREAYARAILGEDVSARSREFSKLVESGLLLSDGSVNDGMFKDVLGSAAGARPRGVDRFFHEGRLDGLPAGQVDRLAVLEHLADRLFPLDQELDEPAVNLLIATVTGDIPTLRRALVDFGFLVRNPDGTRYRRACRLN</sequence>
<dbReference type="RefSeq" id="WP_277358308.1">
    <property type="nucleotide sequence ID" value="NZ_JAROKN010000016.1"/>
</dbReference>
<gene>
    <name evidence="2" type="ORF">P4U43_08315</name>
</gene>
<accession>A0ABT6CUP2</accession>
<feature type="domain" description="DUF2087" evidence="1">
    <location>
        <begin position="80"/>
        <end position="149"/>
    </location>
</feature>
<evidence type="ECO:0000313" key="2">
    <source>
        <dbReference type="EMBL" id="MDF9277792.1"/>
    </source>
</evidence>
<evidence type="ECO:0000259" key="1">
    <source>
        <dbReference type="Pfam" id="PF09860"/>
    </source>
</evidence>
<dbReference type="Pfam" id="PF09860">
    <property type="entry name" value="DUF2087"/>
    <property type="match status" value="1"/>
</dbReference>
<name>A0ABT6CUP2_9MICC</name>
<proteinExistence type="predicted"/>
<dbReference type="Proteomes" id="UP001220456">
    <property type="component" value="Unassembled WGS sequence"/>
</dbReference>
<dbReference type="EMBL" id="JAROKN010000016">
    <property type="protein sequence ID" value="MDF9277792.1"/>
    <property type="molecule type" value="Genomic_DNA"/>
</dbReference>
<organism evidence="2 3">
    <name type="scientific">Arthrobacter vasquezii</name>
    <dbReference type="NCBI Taxonomy" id="2977629"/>
    <lineage>
        <taxon>Bacteria</taxon>
        <taxon>Bacillati</taxon>
        <taxon>Actinomycetota</taxon>
        <taxon>Actinomycetes</taxon>
        <taxon>Micrococcales</taxon>
        <taxon>Micrococcaceae</taxon>
        <taxon>Arthrobacter</taxon>
    </lineage>
</organism>
<protein>
    <submittedName>
        <fullName evidence="2">DUF2087 domain-containing protein</fullName>
    </submittedName>
</protein>